<dbReference type="Gene3D" id="2.60.120.920">
    <property type="match status" value="1"/>
</dbReference>
<keyword evidence="4" id="KW-0677">Repeat</keyword>
<dbReference type="InterPro" id="IPR001611">
    <property type="entry name" value="Leu-rich_rpt"/>
</dbReference>
<dbReference type="Proteomes" id="UP000823561">
    <property type="component" value="Chromosome 1"/>
</dbReference>
<dbReference type="InterPro" id="IPR013320">
    <property type="entry name" value="ConA-like_dom_sf"/>
</dbReference>
<dbReference type="SMART" id="SM01288">
    <property type="entry name" value="FISNA"/>
    <property type="match status" value="1"/>
</dbReference>
<evidence type="ECO:0000256" key="7">
    <source>
        <dbReference type="SAM" id="MobiDB-lite"/>
    </source>
</evidence>
<dbReference type="Gene3D" id="3.80.10.10">
    <property type="entry name" value="Ribonuclease Inhibitor"/>
    <property type="match status" value="2"/>
</dbReference>
<evidence type="ECO:0000256" key="4">
    <source>
        <dbReference type="ARBA" id="ARBA00022737"/>
    </source>
</evidence>
<evidence type="ECO:0000256" key="1">
    <source>
        <dbReference type="ARBA" id="ARBA00004496"/>
    </source>
</evidence>
<dbReference type="FunFam" id="3.80.10.10:FF:000474">
    <property type="entry name" value="Si:ch211-214c20.1"/>
    <property type="match status" value="1"/>
</dbReference>
<evidence type="ECO:0000256" key="5">
    <source>
        <dbReference type="ARBA" id="ARBA00022741"/>
    </source>
</evidence>
<protein>
    <recommendedName>
        <fullName evidence="12">NACHT, LRR and PYD domains-containing protein 12-like</fullName>
    </recommendedName>
</protein>
<evidence type="ECO:0008006" key="12">
    <source>
        <dbReference type="Google" id="ProtNLM"/>
    </source>
</evidence>
<dbReference type="FunFam" id="3.40.50.300:FF:000210">
    <property type="entry name" value="Si:dkey-16p6.1"/>
    <property type="match status" value="1"/>
</dbReference>
<dbReference type="InterPro" id="IPR051261">
    <property type="entry name" value="NLR"/>
</dbReference>
<keyword evidence="3" id="KW-0433">Leucine-rich repeat</keyword>
<dbReference type="InterPro" id="IPR043136">
    <property type="entry name" value="B30.2/SPRY_sf"/>
</dbReference>
<dbReference type="InterPro" id="IPR041267">
    <property type="entry name" value="NLRP_HD2"/>
</dbReference>
<dbReference type="InterPro" id="IPR003879">
    <property type="entry name" value="Butyrophylin_SPRY"/>
</dbReference>
<dbReference type="SUPFAM" id="SSF52047">
    <property type="entry name" value="RNI-like"/>
    <property type="match status" value="1"/>
</dbReference>
<dbReference type="SMART" id="SM00368">
    <property type="entry name" value="LRR_RI"/>
    <property type="match status" value="7"/>
</dbReference>
<dbReference type="InterPro" id="IPR041075">
    <property type="entry name" value="NOD1/2_WH"/>
</dbReference>
<organism evidence="10 11">
    <name type="scientific">Alosa alosa</name>
    <name type="common">allis shad</name>
    <dbReference type="NCBI Taxonomy" id="278164"/>
    <lineage>
        <taxon>Eukaryota</taxon>
        <taxon>Metazoa</taxon>
        <taxon>Chordata</taxon>
        <taxon>Craniata</taxon>
        <taxon>Vertebrata</taxon>
        <taxon>Euteleostomi</taxon>
        <taxon>Actinopterygii</taxon>
        <taxon>Neopterygii</taxon>
        <taxon>Teleostei</taxon>
        <taxon>Clupei</taxon>
        <taxon>Clupeiformes</taxon>
        <taxon>Clupeoidei</taxon>
        <taxon>Clupeidae</taxon>
        <taxon>Alosa</taxon>
    </lineage>
</organism>
<keyword evidence="2" id="KW-0963">Cytoplasm</keyword>
<feature type="compositionally biased region" description="Basic and acidic residues" evidence="7">
    <location>
        <begin position="94"/>
        <end position="106"/>
    </location>
</feature>
<dbReference type="InterPro" id="IPR001870">
    <property type="entry name" value="B30.2/SPRY"/>
</dbReference>
<dbReference type="Pfam" id="PF05729">
    <property type="entry name" value="NACHT"/>
    <property type="match status" value="1"/>
</dbReference>
<dbReference type="GO" id="GO:0005737">
    <property type="term" value="C:cytoplasm"/>
    <property type="evidence" value="ECO:0007669"/>
    <property type="project" value="UniProtKB-SubCell"/>
</dbReference>
<dbReference type="CDD" id="cd16040">
    <property type="entry name" value="SPRY_PRY_SNTX"/>
    <property type="match status" value="1"/>
</dbReference>
<dbReference type="InterPro" id="IPR003877">
    <property type="entry name" value="SPRY_dom"/>
</dbReference>
<comment type="subcellular location">
    <subcellularLocation>
        <location evidence="1">Cytoplasm</location>
    </subcellularLocation>
</comment>
<dbReference type="InterPro" id="IPR027417">
    <property type="entry name" value="P-loop_NTPase"/>
</dbReference>
<keyword evidence="5" id="KW-0547">Nucleotide-binding</keyword>
<dbReference type="InterPro" id="IPR006574">
    <property type="entry name" value="PRY"/>
</dbReference>
<dbReference type="Pfam" id="PF14484">
    <property type="entry name" value="FISNA"/>
    <property type="match status" value="1"/>
</dbReference>
<comment type="caution">
    <text evidence="10">The sequence shown here is derived from an EMBL/GenBank/DDBJ whole genome shotgun (WGS) entry which is preliminary data.</text>
</comment>
<dbReference type="Pfam" id="PF13765">
    <property type="entry name" value="PRY"/>
    <property type="match status" value="1"/>
</dbReference>
<dbReference type="PRINTS" id="PR01407">
    <property type="entry name" value="BUTYPHLNCDUF"/>
</dbReference>
<dbReference type="Pfam" id="PF13516">
    <property type="entry name" value="LRR_6"/>
    <property type="match status" value="4"/>
</dbReference>
<dbReference type="SUPFAM" id="SSF49899">
    <property type="entry name" value="Concanavalin A-like lectins/glucanases"/>
    <property type="match status" value="1"/>
</dbReference>
<keyword evidence="6" id="KW-0067">ATP-binding</keyword>
<feature type="compositionally biased region" description="Acidic residues" evidence="7">
    <location>
        <begin position="1"/>
        <end position="11"/>
    </location>
</feature>
<dbReference type="PROSITE" id="PS50837">
    <property type="entry name" value="NACHT"/>
    <property type="match status" value="1"/>
</dbReference>
<feature type="domain" description="NACHT" evidence="9">
    <location>
        <begin position="338"/>
        <end position="472"/>
    </location>
</feature>
<evidence type="ECO:0000313" key="10">
    <source>
        <dbReference type="EMBL" id="KAG5286658.1"/>
    </source>
</evidence>
<feature type="region of interest" description="Disordered" evidence="7">
    <location>
        <begin position="1"/>
        <end position="156"/>
    </location>
</feature>
<feature type="domain" description="B30.2/SPRY" evidence="8">
    <location>
        <begin position="1100"/>
        <end position="1297"/>
    </location>
</feature>
<dbReference type="Pfam" id="PF00622">
    <property type="entry name" value="SPRY"/>
    <property type="match status" value="1"/>
</dbReference>
<keyword evidence="11" id="KW-1185">Reference proteome</keyword>
<feature type="compositionally biased region" description="Basic and acidic residues" evidence="7">
    <location>
        <begin position="20"/>
        <end position="32"/>
    </location>
</feature>
<proteinExistence type="predicted"/>
<reference evidence="10 11" key="1">
    <citation type="submission" date="2020-10" db="EMBL/GenBank/DDBJ databases">
        <title>Chromosome-scale genome assembly of the Allis shad, Alosa alosa.</title>
        <authorList>
            <person name="Margot Z."/>
            <person name="Christophe K."/>
            <person name="Cabau C."/>
            <person name="Louis A."/>
            <person name="Berthelot C."/>
            <person name="Parey E."/>
            <person name="Roest Crollius H."/>
            <person name="Montfort J."/>
            <person name="Robinson-Rechavi M."/>
            <person name="Bucao C."/>
            <person name="Bouchez O."/>
            <person name="Gislard M."/>
            <person name="Lluch J."/>
            <person name="Milhes M."/>
            <person name="Lampietro C."/>
            <person name="Lopez Roques C."/>
            <person name="Donnadieu C."/>
            <person name="Braasch I."/>
            <person name="Desvignes T."/>
            <person name="Postlethwait J."/>
            <person name="Bobe J."/>
            <person name="Guiguen Y."/>
        </authorList>
    </citation>
    <scope>NUCLEOTIDE SEQUENCE [LARGE SCALE GENOMIC DNA]</scope>
    <source>
        <strain evidence="10">M-15738</strain>
        <tissue evidence="10">Blood</tissue>
    </source>
</reference>
<dbReference type="InterPro" id="IPR032675">
    <property type="entry name" value="LRR_dom_sf"/>
</dbReference>
<evidence type="ECO:0000256" key="2">
    <source>
        <dbReference type="ARBA" id="ARBA00022490"/>
    </source>
</evidence>
<dbReference type="GO" id="GO:0005524">
    <property type="term" value="F:ATP binding"/>
    <property type="evidence" value="ECO:0007669"/>
    <property type="project" value="UniProtKB-KW"/>
</dbReference>
<dbReference type="Gene3D" id="3.40.50.300">
    <property type="entry name" value="P-loop containing nucleotide triphosphate hydrolases"/>
    <property type="match status" value="1"/>
</dbReference>
<sequence length="1298" mass="146409">MSLSTDTEEEGTASKLSLAAEREESVAHHQTERAASQVASCVSMKSDHSMVDPSCSSGESPSNPEENTQRAASPVPSCVSMKSDISMKIPPDFSDEKPFNPREKTQRAASPVPSCVSMKSDISMKISPDLSDEKPSFNPRENTQRTSSPVPSCVSMKSDISMKIPPDLSDEKPSFNPIRETTQIAASEVPSCVSMKSDISMKIPLDFSVEKPPSEEREGLVLDQSKSGVCELVPNDPIQQQNSYQPVDNVLQLIKARHKSSMKTKYKSLSEGLKIQENKTLLKEFYTQLYIIEGQSEGVNKEHEVLQIEKISWKHLKDKPIDCNDIFVNIPEQSEKIKAALTKGIAGIGKTVSVHKFILDWTEGKANKDVDFMFLFPFRELNLIRNDQYSLHSLLVYFYPELQGVDSKIYDKCKVVFIFDGLDESRIPLKFLDCEKVSVVTVASSVDVLMTNLIKGELLPSALIWITSRPAATNQIPPQYINRVTEVEGFNDPQKEEYFRKRVPDEHQAEKIISHIKTTRSLHIMCHIPVFCWISATVLQKILEEDDRAEIPKSLTEMYIHFLLIQTNVKHEKFDKGDESDLKKLLQSNREVILKLTELAFKQLMKGNIMFYDEDLRECGIDITEASVYCGLCTEIFKEESVLNQRKVYSFIHLSFQEFFAALYVFLCFASNNMQAVHSFLADDEELNKTSEEDGSEKDSLYKLQKAMVDKALQNENGHLDLFLRFFLGISLDFNQSLLEGLLTHTQKSSGSIEKTIKYITDSVKDVRNECVYPLYATHHVSSERYINLFLCLLEMRDQSLHREIQELLKSDERSDSILSAAHCSAMAYILQMSGEVLHEFDLKKFNTSEEGARRLVPVVMNCRKALFVNGYLTEQSCKILATALQAANSPLRELDLHNNEVQDSGMKLLLTGLMSPECNLEIFGLACCKLSDQSCEAMASALQSETLPLRELDLSNNNLQDSGVNLISAGLVNNPNCKLEILRLAMCNLTHESCEVFASGLQSESLPLRELDLSNNDLQDSGVNLISAGLKNPHCKLELLRLSGCLVTVDGCSYLASALISNPSHLIELDLSYNHPGDTGVKLLSARLQDPHCKLKRLNVDHDEEFRITPGIRKYNCELTLDPNTAHMELSLSEGDRQVTHVKEKQSYPDHPERFEQRRQVISRESLSGRYYWEAELSGFSADIAVTYKGIIRKGEGNNCVFGYSDKSWNLNCFKNNYCAWHDHNYTDIPAPISLTKRVGVYLDWLAGTLSFYSISPDTRTLTHLHTFYSPFTEPLYAGFGVSSSWVRLCPRTDVFN</sequence>
<dbReference type="Pfam" id="PF17779">
    <property type="entry name" value="WHD_NOD2"/>
    <property type="match status" value="1"/>
</dbReference>
<dbReference type="SMART" id="SM00589">
    <property type="entry name" value="PRY"/>
    <property type="match status" value="1"/>
</dbReference>
<dbReference type="InterPro" id="IPR007111">
    <property type="entry name" value="NACHT_NTPase"/>
</dbReference>
<evidence type="ECO:0000256" key="3">
    <source>
        <dbReference type="ARBA" id="ARBA00022614"/>
    </source>
</evidence>
<feature type="compositionally biased region" description="Low complexity" evidence="7">
    <location>
        <begin position="53"/>
        <end position="66"/>
    </location>
</feature>
<dbReference type="PROSITE" id="PS50188">
    <property type="entry name" value="B302_SPRY"/>
    <property type="match status" value="1"/>
</dbReference>
<evidence type="ECO:0000256" key="6">
    <source>
        <dbReference type="ARBA" id="ARBA00022840"/>
    </source>
</evidence>
<dbReference type="InterPro" id="IPR029495">
    <property type="entry name" value="NACHT-assoc"/>
</dbReference>
<evidence type="ECO:0000313" key="11">
    <source>
        <dbReference type="Proteomes" id="UP000823561"/>
    </source>
</evidence>
<dbReference type="Pfam" id="PF17776">
    <property type="entry name" value="NLRC4_HD2"/>
    <property type="match status" value="1"/>
</dbReference>
<gene>
    <name evidence="10" type="ORF">AALO_G00017360</name>
</gene>
<feature type="compositionally biased region" description="Polar residues" evidence="7">
    <location>
        <begin position="139"/>
        <end position="150"/>
    </location>
</feature>
<evidence type="ECO:0000259" key="8">
    <source>
        <dbReference type="PROSITE" id="PS50188"/>
    </source>
</evidence>
<dbReference type="EMBL" id="JADWDJ010000001">
    <property type="protein sequence ID" value="KAG5286658.1"/>
    <property type="molecule type" value="Genomic_DNA"/>
</dbReference>
<name>A0AAV6HH19_9TELE</name>
<evidence type="ECO:0000259" key="9">
    <source>
        <dbReference type="PROSITE" id="PS50837"/>
    </source>
</evidence>
<dbReference type="SMART" id="SM00449">
    <property type="entry name" value="SPRY"/>
    <property type="match status" value="1"/>
</dbReference>
<accession>A0AAV6HH19</accession>
<dbReference type="PANTHER" id="PTHR24106">
    <property type="entry name" value="NACHT, LRR AND CARD DOMAINS-CONTAINING"/>
    <property type="match status" value="1"/>
</dbReference>